<dbReference type="GO" id="GO:0009264">
    <property type="term" value="P:deoxyribonucleotide catabolic process"/>
    <property type="evidence" value="ECO:0007669"/>
    <property type="project" value="UniProtKB-UniRule"/>
</dbReference>
<keyword evidence="4 8" id="KW-0456">Lyase</keyword>
<accession>A0A364K6E3</accession>
<dbReference type="EMBL" id="QJKK01000003">
    <property type="protein sequence ID" value="RAL25848.1"/>
    <property type="molecule type" value="Genomic_DNA"/>
</dbReference>
<dbReference type="UniPathway" id="UPA00002">
    <property type="reaction ID" value="UER00468"/>
</dbReference>
<comment type="catalytic activity">
    <reaction evidence="6 8">
        <text>2-deoxy-D-ribose 5-phosphate = D-glyceraldehyde 3-phosphate + acetaldehyde</text>
        <dbReference type="Rhea" id="RHEA:12821"/>
        <dbReference type="ChEBI" id="CHEBI:15343"/>
        <dbReference type="ChEBI" id="CHEBI:59776"/>
        <dbReference type="ChEBI" id="CHEBI:62877"/>
        <dbReference type="EC" id="4.1.2.4"/>
    </reaction>
</comment>
<feature type="active site" description="Proton donor/acceptor" evidence="8">
    <location>
        <position position="326"/>
    </location>
</feature>
<dbReference type="InterPro" id="IPR002915">
    <property type="entry name" value="DeoC/FbaB/LacD_aldolase"/>
</dbReference>
<dbReference type="Gene3D" id="3.20.20.70">
    <property type="entry name" value="Aldolase class I"/>
    <property type="match status" value="1"/>
</dbReference>
<evidence type="ECO:0000256" key="1">
    <source>
        <dbReference type="ARBA" id="ARBA00010936"/>
    </source>
</evidence>
<evidence type="ECO:0000259" key="9">
    <source>
        <dbReference type="PROSITE" id="PS51462"/>
    </source>
</evidence>
<dbReference type="OrthoDB" id="9778711at2"/>
<comment type="function">
    <text evidence="7 8">Catalyzes a reversible aldol reaction between acetaldehyde and D-glyceraldehyde 3-phosphate to generate 2-deoxy-D-ribose 5-phosphate.</text>
</comment>
<dbReference type="InterPro" id="IPR013785">
    <property type="entry name" value="Aldolase_TIM"/>
</dbReference>
<evidence type="ECO:0000256" key="3">
    <source>
        <dbReference type="ARBA" id="ARBA00022801"/>
    </source>
</evidence>
<dbReference type="InterPro" id="IPR028581">
    <property type="entry name" value="DeoC_typeI"/>
</dbReference>
<feature type="active site" description="Proton donor/acceptor" evidence="8">
    <location>
        <position position="235"/>
    </location>
</feature>
<reference evidence="10 11" key="2">
    <citation type="submission" date="2018-06" db="EMBL/GenBank/DDBJ databases">
        <authorList>
            <person name="Zhirakovskaya E."/>
        </authorList>
    </citation>
    <scope>NUCLEOTIDE SEQUENCE [LARGE SCALE GENOMIC DNA]</scope>
    <source>
        <strain evidence="10 11">FBKL4.011</strain>
    </source>
</reference>
<dbReference type="EC" id="4.1.2.4" evidence="8"/>
<comment type="pathway">
    <text evidence="8">Carbohydrate degradation; 2-deoxy-D-ribose 1-phosphate degradation; D-glyceraldehyde 3-phosphate and acetaldehyde from 2-deoxy-alpha-D-ribose 1-phosphate: step 2/2.</text>
</comment>
<evidence type="ECO:0000256" key="8">
    <source>
        <dbReference type="HAMAP-Rule" id="MF_00114"/>
    </source>
</evidence>
<dbReference type="SUPFAM" id="SSF55811">
    <property type="entry name" value="Nudix"/>
    <property type="match status" value="1"/>
</dbReference>
<dbReference type="GO" id="GO:0016052">
    <property type="term" value="P:carbohydrate catabolic process"/>
    <property type="evidence" value="ECO:0007669"/>
    <property type="project" value="TreeGrafter"/>
</dbReference>
<sequence length="366" mass="40114">MKEISAGGVVFRKRKEQTEILLIKDRFGKYTLPKGKKEADETDTQTALREIQEETGITGKIVQKLNKIHYSYNHSEYGKVNKEVSYFLVEAIQGEETPQLSEIQGVSWYSPQIAWELFWNHGYQNNRIVLELAYQALGLEKGETEMNQIAAMIDHTLLKPEATKEQIVKLCEEAKTHHFASVCINPYWVQEAAELLKGTDVKVCTVIGFPLGATLTEVKMFETKKAVQNGATEIDMVLNIGALKSGNLEDVKRDIAAVVEAASGHIVKVILETGLLTDEEIVQASRLSKEAGAHFVKTSTGFLAGGATIHAVELMRQAVGEEMGVKASGGVRDLNTVQQMIQVGATRIGTSSGVAIVTGKKGTSSY</sequence>
<dbReference type="InterPro" id="IPR015797">
    <property type="entry name" value="NUDIX_hydrolase-like_dom_sf"/>
</dbReference>
<organism evidence="10 11">
    <name type="scientific">Thermoflavimicrobium daqui</name>
    <dbReference type="NCBI Taxonomy" id="2137476"/>
    <lineage>
        <taxon>Bacteria</taxon>
        <taxon>Bacillati</taxon>
        <taxon>Bacillota</taxon>
        <taxon>Bacilli</taxon>
        <taxon>Bacillales</taxon>
        <taxon>Thermoactinomycetaceae</taxon>
        <taxon>Thermoflavimicrobium</taxon>
    </lineage>
</organism>
<dbReference type="GO" id="GO:0005737">
    <property type="term" value="C:cytoplasm"/>
    <property type="evidence" value="ECO:0007669"/>
    <property type="project" value="UniProtKB-SubCell"/>
</dbReference>
<dbReference type="HAMAP" id="MF_00114">
    <property type="entry name" value="DeoC_type1"/>
    <property type="match status" value="1"/>
</dbReference>
<dbReference type="SMART" id="SM01133">
    <property type="entry name" value="DeoC"/>
    <property type="match status" value="1"/>
</dbReference>
<dbReference type="NCBIfam" id="TIGR00126">
    <property type="entry name" value="deoC"/>
    <property type="match status" value="1"/>
</dbReference>
<dbReference type="InterPro" id="IPR000086">
    <property type="entry name" value="NUDIX_hydrolase_dom"/>
</dbReference>
<dbReference type="Pfam" id="PF00293">
    <property type="entry name" value="NUDIX"/>
    <property type="match status" value="1"/>
</dbReference>
<evidence type="ECO:0000256" key="7">
    <source>
        <dbReference type="ARBA" id="ARBA00056337"/>
    </source>
</evidence>
<dbReference type="InterPro" id="IPR020084">
    <property type="entry name" value="NUDIX_hydrolase_CS"/>
</dbReference>
<dbReference type="PROSITE" id="PS51462">
    <property type="entry name" value="NUDIX"/>
    <property type="match status" value="1"/>
</dbReference>
<proteinExistence type="inferred from homology"/>
<dbReference type="PROSITE" id="PS00893">
    <property type="entry name" value="NUDIX_BOX"/>
    <property type="match status" value="1"/>
</dbReference>
<dbReference type="PANTHER" id="PTHR10889">
    <property type="entry name" value="DEOXYRIBOSE-PHOSPHATE ALDOLASE"/>
    <property type="match status" value="1"/>
</dbReference>
<dbReference type="Pfam" id="PF01791">
    <property type="entry name" value="DeoC"/>
    <property type="match status" value="1"/>
</dbReference>
<dbReference type="CDD" id="cd03673">
    <property type="entry name" value="NUDIX_Ap6A_hydrolase"/>
    <property type="match status" value="1"/>
</dbReference>
<dbReference type="SUPFAM" id="SSF51569">
    <property type="entry name" value="Aldolase"/>
    <property type="match status" value="1"/>
</dbReference>
<dbReference type="GO" id="GO:0016787">
    <property type="term" value="F:hydrolase activity"/>
    <property type="evidence" value="ECO:0007669"/>
    <property type="project" value="UniProtKB-KW"/>
</dbReference>
<dbReference type="FunFam" id="3.20.20.70:FF:000044">
    <property type="entry name" value="Deoxyribose-phosphate aldolase"/>
    <property type="match status" value="1"/>
</dbReference>
<dbReference type="GO" id="GO:0004139">
    <property type="term" value="F:deoxyribose-phosphate aldolase activity"/>
    <property type="evidence" value="ECO:0007669"/>
    <property type="project" value="UniProtKB-UniRule"/>
</dbReference>
<evidence type="ECO:0000313" key="10">
    <source>
        <dbReference type="EMBL" id="RAL25848.1"/>
    </source>
</evidence>
<dbReference type="InterPro" id="IPR011343">
    <property type="entry name" value="DeoC"/>
</dbReference>
<comment type="caution">
    <text evidence="10">The sequence shown here is derived from an EMBL/GenBank/DDBJ whole genome shotgun (WGS) entry which is preliminary data.</text>
</comment>
<evidence type="ECO:0000256" key="4">
    <source>
        <dbReference type="ARBA" id="ARBA00023239"/>
    </source>
</evidence>
<keyword evidence="5 8" id="KW-0704">Schiff base</keyword>
<feature type="active site" description="Schiff-base intermediate with acetaldehyde" evidence="8">
    <location>
        <position position="297"/>
    </location>
</feature>
<dbReference type="CDD" id="cd00959">
    <property type="entry name" value="DeoC"/>
    <property type="match status" value="1"/>
</dbReference>
<protein>
    <recommendedName>
        <fullName evidence="8">Deoxyribose-phosphate aldolase</fullName>
        <shortName evidence="8">DERA</shortName>
        <ecNumber evidence="8">4.1.2.4</ecNumber>
    </recommendedName>
    <alternativeName>
        <fullName evidence="8">2-deoxy-D-ribose 5-phosphate aldolase</fullName>
    </alternativeName>
    <alternativeName>
        <fullName evidence="8">Phosphodeoxyriboaldolase</fullName>
        <shortName evidence="8">Deoxyriboaldolase</shortName>
    </alternativeName>
</protein>
<comment type="similarity">
    <text evidence="1 8">Belongs to the DeoC/FbaB aldolase family. DeoC type 1 subfamily.</text>
</comment>
<keyword evidence="11" id="KW-1185">Reference proteome</keyword>
<evidence type="ECO:0000256" key="6">
    <source>
        <dbReference type="ARBA" id="ARBA00048791"/>
    </source>
</evidence>
<keyword evidence="3" id="KW-0378">Hydrolase</keyword>
<name>A0A364K6E3_9BACL</name>
<comment type="subcellular location">
    <subcellularLocation>
        <location evidence="8">Cytoplasm</location>
    </subcellularLocation>
</comment>
<reference evidence="10 11" key="1">
    <citation type="submission" date="2018-06" db="EMBL/GenBank/DDBJ databases">
        <title>Thermoflavimicrobium daqus sp. nov., a thermophilic microbe isolated from Moutai-flavour Daqu.</title>
        <authorList>
            <person name="Wang X."/>
            <person name="Zhou H."/>
        </authorList>
    </citation>
    <scope>NUCLEOTIDE SEQUENCE [LARGE SCALE GENOMIC DNA]</scope>
    <source>
        <strain evidence="10 11">FBKL4.011</strain>
    </source>
</reference>
<dbReference type="AlphaFoldDB" id="A0A364K6E3"/>
<dbReference type="GO" id="GO:0006018">
    <property type="term" value="P:2-deoxyribose 1-phosphate catabolic process"/>
    <property type="evidence" value="ECO:0007669"/>
    <property type="project" value="UniProtKB-UniRule"/>
</dbReference>
<dbReference type="PANTHER" id="PTHR10889:SF1">
    <property type="entry name" value="DEOXYRIBOSE-PHOSPHATE ALDOLASE"/>
    <property type="match status" value="1"/>
</dbReference>
<evidence type="ECO:0000256" key="2">
    <source>
        <dbReference type="ARBA" id="ARBA00022490"/>
    </source>
</evidence>
<evidence type="ECO:0000313" key="11">
    <source>
        <dbReference type="Proteomes" id="UP000251213"/>
    </source>
</evidence>
<feature type="domain" description="Nudix hydrolase" evidence="9">
    <location>
        <begin position="1"/>
        <end position="131"/>
    </location>
</feature>
<dbReference type="Gene3D" id="3.90.79.10">
    <property type="entry name" value="Nucleoside Triphosphate Pyrophosphohydrolase"/>
    <property type="match status" value="1"/>
</dbReference>
<gene>
    <name evidence="8" type="primary">deoC</name>
    <name evidence="10" type="ORF">DL897_07165</name>
</gene>
<keyword evidence="2 8" id="KW-0963">Cytoplasm</keyword>
<dbReference type="Proteomes" id="UP000251213">
    <property type="component" value="Unassembled WGS sequence"/>
</dbReference>
<evidence type="ECO:0000256" key="5">
    <source>
        <dbReference type="ARBA" id="ARBA00023270"/>
    </source>
</evidence>